<dbReference type="GO" id="GO:0005886">
    <property type="term" value="C:plasma membrane"/>
    <property type="evidence" value="ECO:0007669"/>
    <property type="project" value="UniProtKB-SubCell"/>
</dbReference>
<evidence type="ECO:0000313" key="9">
    <source>
        <dbReference type="EMBL" id="SQB58059.1"/>
    </source>
</evidence>
<comment type="subcellular location">
    <subcellularLocation>
        <location evidence="1">Cell membrane</location>
        <topology evidence="1">Multi-pass membrane protein</topology>
    </subcellularLocation>
</comment>
<proteinExistence type="inferred from homology"/>
<evidence type="ECO:0000259" key="8">
    <source>
        <dbReference type="Pfam" id="PF12696"/>
    </source>
</evidence>
<reference evidence="9 10" key="1">
    <citation type="submission" date="2018-06" db="EMBL/GenBank/DDBJ databases">
        <authorList>
            <consortium name="Pathogen Informatics"/>
            <person name="Doyle S."/>
        </authorList>
    </citation>
    <scope>NUCLEOTIDE SEQUENCE [LARGE SCALE GENOMIC DNA]</scope>
    <source>
        <strain evidence="9 10">NCTC10719</strain>
    </source>
</reference>
<name>A0A2X3A7A8_CLOPF</name>
<keyword evidence="6 7" id="KW-0472">Membrane</keyword>
<dbReference type="AlphaFoldDB" id="A0A2X3A7A8"/>
<feature type="domain" description="TraD/TraG TraM recognition site" evidence="8">
    <location>
        <begin position="581"/>
        <end position="696"/>
    </location>
</feature>
<dbReference type="InterPro" id="IPR027417">
    <property type="entry name" value="P-loop_NTPase"/>
</dbReference>
<dbReference type="Pfam" id="PF12696">
    <property type="entry name" value="TraG-D_C"/>
    <property type="match status" value="1"/>
</dbReference>
<evidence type="ECO:0000256" key="6">
    <source>
        <dbReference type="ARBA" id="ARBA00023136"/>
    </source>
</evidence>
<evidence type="ECO:0000256" key="1">
    <source>
        <dbReference type="ARBA" id="ARBA00004651"/>
    </source>
</evidence>
<dbReference type="PANTHER" id="PTHR37937">
    <property type="entry name" value="CONJUGATIVE TRANSFER: DNA TRANSPORT"/>
    <property type="match status" value="1"/>
</dbReference>
<dbReference type="InterPro" id="IPR003688">
    <property type="entry name" value="TraG/VirD4"/>
</dbReference>
<evidence type="ECO:0000256" key="4">
    <source>
        <dbReference type="ARBA" id="ARBA00022692"/>
    </source>
</evidence>
<dbReference type="PANTHER" id="PTHR37937:SF1">
    <property type="entry name" value="CONJUGATIVE TRANSFER: DNA TRANSPORT"/>
    <property type="match status" value="1"/>
</dbReference>
<dbReference type="CDD" id="cd01127">
    <property type="entry name" value="TrwB_TraG_TraD_VirD4"/>
    <property type="match status" value="2"/>
</dbReference>
<dbReference type="Gene3D" id="3.40.50.300">
    <property type="entry name" value="P-loop containing nucleotide triphosphate hydrolases"/>
    <property type="match status" value="1"/>
</dbReference>
<dbReference type="RefSeq" id="WP_111926097.1">
    <property type="nucleotide sequence ID" value="NZ_CATNYV010000004.1"/>
</dbReference>
<protein>
    <submittedName>
        <fullName evidence="9">Type IV secretory pathway, VirD4 component</fullName>
    </submittedName>
</protein>
<evidence type="ECO:0000256" key="7">
    <source>
        <dbReference type="SAM" id="Phobius"/>
    </source>
</evidence>
<dbReference type="InterPro" id="IPR032689">
    <property type="entry name" value="TraG-D_C"/>
</dbReference>
<organism evidence="9 10">
    <name type="scientific">Clostridium perfringens</name>
    <dbReference type="NCBI Taxonomy" id="1502"/>
    <lineage>
        <taxon>Bacteria</taxon>
        <taxon>Bacillati</taxon>
        <taxon>Bacillota</taxon>
        <taxon>Clostridia</taxon>
        <taxon>Eubacteriales</taxon>
        <taxon>Clostridiaceae</taxon>
        <taxon>Clostridium</taxon>
    </lineage>
</organism>
<dbReference type="InterPro" id="IPR051539">
    <property type="entry name" value="T4SS-coupling_protein"/>
</dbReference>
<dbReference type="Proteomes" id="UP000249986">
    <property type="component" value="Unassembled WGS sequence"/>
</dbReference>
<comment type="similarity">
    <text evidence="2">Belongs to the VirD4/TraG family.</text>
</comment>
<dbReference type="SUPFAM" id="SSF52540">
    <property type="entry name" value="P-loop containing nucleoside triphosphate hydrolases"/>
    <property type="match status" value="1"/>
</dbReference>
<keyword evidence="5 7" id="KW-1133">Transmembrane helix</keyword>
<evidence type="ECO:0000256" key="2">
    <source>
        <dbReference type="ARBA" id="ARBA00008806"/>
    </source>
</evidence>
<gene>
    <name evidence="9" type="ORF">NCTC10719_00656</name>
</gene>
<evidence type="ECO:0000313" key="10">
    <source>
        <dbReference type="Proteomes" id="UP000249986"/>
    </source>
</evidence>
<dbReference type="Pfam" id="PF02534">
    <property type="entry name" value="T4SS-DNA_transf"/>
    <property type="match status" value="1"/>
</dbReference>
<feature type="transmembrane region" description="Helical" evidence="7">
    <location>
        <begin position="54"/>
        <end position="78"/>
    </location>
</feature>
<keyword evidence="4 7" id="KW-0812">Transmembrane</keyword>
<accession>A0A2X3A7A8</accession>
<evidence type="ECO:0000256" key="5">
    <source>
        <dbReference type="ARBA" id="ARBA00022989"/>
    </source>
</evidence>
<dbReference type="NCBIfam" id="NF045973">
    <property type="entry name" value="conju_CD1115"/>
    <property type="match status" value="1"/>
</dbReference>
<sequence>MRIDIDKEFKSLKKKYDKYKGKYKDKIEELNDNDKSVQKLKIAKLLADDITLKWLGILMFAITTVVVTIVSNFLSFGIASVINNEKHYFFQYLVPRLFRYFWLYLIAYTVVGFIYFKMRFTIKASFGELEKGQKGDMRLATKKEIREQYISVPEKDKFFKGKGGVPVSREGDVIYIDPSDIHVILIGTPRSGKGEGIILVYIDILSRAEDKASLIINDVKGELCGLSKDVLEKRGYEVKVLNLMEMDNSHGYNPLEIIKEAYQEGDFGEAQLRCRTFTHSIYYDKNATDKTWDEASMDVASALILAICEKSLKTNEEKKKLSEDELRYWENEEKKFNLYSVARMLSELGSDETTVGTALDLYFDSLPNTSIAKLQYSTIKFTKSRTRSSLLFSASRKLQIYTYEKIARFTAENDIDLQEIGFFKRAEKKVKIRILDEVYEGDSKEYLKAVLSQKANIDDFEKTKDKVELHNVKDEIVIYKNQFISDEMFLENVLASNLKNEDISDKIEVNTTRIYWGDAGTYEMYYEVADDKNSKPTAVFLTIPDSDKSNHTLGTIFISQLYRILSKKLEQKENGRCDRDVKFILDEFGSMVPIEDFSSKLSVCLGKGISFLLVIQSYQQLKDSYGESYQGILDYSGMTIYLKTTNSKTANEVSEQIGDKTMIINSRNGSVLELNKQITESLDKERVIKYDDLMALEIGENVVVRPMHRKDLKGNPIKPYPIYNTEKTKMKFRYEYLQDTFTGSPSMRSVLVKNTHKDIILENIKADFSEEIPELIAVKMDEMIEKQILNEIRYEEAKRRLQGIRSDKEKSKKEKITDEAREEIRKKYEMLFNNEILSQITSKKELKEIKEYLELIGYSSEYENIKNIIMKGSD</sequence>
<evidence type="ECO:0000256" key="3">
    <source>
        <dbReference type="ARBA" id="ARBA00022475"/>
    </source>
</evidence>
<feature type="transmembrane region" description="Helical" evidence="7">
    <location>
        <begin position="98"/>
        <end position="116"/>
    </location>
</feature>
<keyword evidence="3" id="KW-1003">Cell membrane</keyword>
<dbReference type="EMBL" id="UAWG01000001">
    <property type="protein sequence ID" value="SQB58059.1"/>
    <property type="molecule type" value="Genomic_DNA"/>
</dbReference>